<evidence type="ECO:0000259" key="4">
    <source>
        <dbReference type="PROSITE" id="PS50949"/>
    </source>
</evidence>
<dbReference type="Pfam" id="PF07729">
    <property type="entry name" value="FCD"/>
    <property type="match status" value="1"/>
</dbReference>
<gene>
    <name evidence="5" type="ORF">IDH45_01405</name>
</gene>
<dbReference type="InterPro" id="IPR011711">
    <property type="entry name" value="GntR_C"/>
</dbReference>
<dbReference type="Gene3D" id="1.20.120.530">
    <property type="entry name" value="GntR ligand-binding domain-like"/>
    <property type="match status" value="1"/>
</dbReference>
<accession>A0A927GXZ1</accession>
<dbReference type="Pfam" id="PF00392">
    <property type="entry name" value="GntR"/>
    <property type="match status" value="1"/>
</dbReference>
<dbReference type="SUPFAM" id="SSF46785">
    <property type="entry name" value="Winged helix' DNA-binding domain"/>
    <property type="match status" value="1"/>
</dbReference>
<dbReference type="PANTHER" id="PTHR43537">
    <property type="entry name" value="TRANSCRIPTIONAL REGULATOR, GNTR FAMILY"/>
    <property type="match status" value="1"/>
</dbReference>
<dbReference type="GO" id="GO:0003677">
    <property type="term" value="F:DNA binding"/>
    <property type="evidence" value="ECO:0007669"/>
    <property type="project" value="UniProtKB-KW"/>
</dbReference>
<dbReference type="CDD" id="cd07377">
    <property type="entry name" value="WHTH_GntR"/>
    <property type="match status" value="1"/>
</dbReference>
<protein>
    <submittedName>
        <fullName evidence="5">GntR family transcriptional regulator</fullName>
    </submittedName>
</protein>
<dbReference type="Proteomes" id="UP000639396">
    <property type="component" value="Unassembled WGS sequence"/>
</dbReference>
<keyword evidence="3" id="KW-0804">Transcription</keyword>
<keyword evidence="6" id="KW-1185">Reference proteome</keyword>
<dbReference type="InterPro" id="IPR036388">
    <property type="entry name" value="WH-like_DNA-bd_sf"/>
</dbReference>
<sequence length="235" mass="26603">MTQSEKSSMEQVIYEDLKQAILKRKLRPGTQLLETIISERMQVSRTPIRAALRKLAQEGLIDLVPNRGAFVIQPSQEEIQEAYQMRAKLELMGLELGAGQFTEADFQRMEEACHDETAALGQSDVLAYLAANKAFHHTLVSRSGNRFLVSMTDQLLDKTSIYVMLYDLFYDRQYRADLDPIPTGAQQHRSILAALRAGDVDQASKRLEEHIMESVAGLKTTRPGYLGLDELWRDS</sequence>
<dbReference type="EMBL" id="JACXJA010000001">
    <property type="protein sequence ID" value="MBD2860643.1"/>
    <property type="molecule type" value="Genomic_DNA"/>
</dbReference>
<dbReference type="InterPro" id="IPR000524">
    <property type="entry name" value="Tscrpt_reg_HTH_GntR"/>
</dbReference>
<dbReference type="SUPFAM" id="SSF48008">
    <property type="entry name" value="GntR ligand-binding domain-like"/>
    <property type="match status" value="1"/>
</dbReference>
<organism evidence="5 6">
    <name type="scientific">Paenibacillus oceani</name>
    <dbReference type="NCBI Taxonomy" id="2772510"/>
    <lineage>
        <taxon>Bacteria</taxon>
        <taxon>Bacillati</taxon>
        <taxon>Bacillota</taxon>
        <taxon>Bacilli</taxon>
        <taxon>Bacillales</taxon>
        <taxon>Paenibacillaceae</taxon>
        <taxon>Paenibacillus</taxon>
    </lineage>
</organism>
<evidence type="ECO:0000256" key="1">
    <source>
        <dbReference type="ARBA" id="ARBA00023015"/>
    </source>
</evidence>
<dbReference type="InterPro" id="IPR008920">
    <property type="entry name" value="TF_FadR/GntR_C"/>
</dbReference>
<reference evidence="5" key="1">
    <citation type="submission" date="2020-09" db="EMBL/GenBank/DDBJ databases">
        <title>A novel bacterium of genus Paenibacillus, isolated from South China Sea.</title>
        <authorList>
            <person name="Huang H."/>
            <person name="Mo K."/>
            <person name="Hu Y."/>
        </authorList>
    </citation>
    <scope>NUCLEOTIDE SEQUENCE</scope>
    <source>
        <strain evidence="5">IB182363</strain>
    </source>
</reference>
<dbReference type="SMART" id="SM00895">
    <property type="entry name" value="FCD"/>
    <property type="match status" value="1"/>
</dbReference>
<evidence type="ECO:0000313" key="5">
    <source>
        <dbReference type="EMBL" id="MBD2860643.1"/>
    </source>
</evidence>
<dbReference type="GO" id="GO:0003700">
    <property type="term" value="F:DNA-binding transcription factor activity"/>
    <property type="evidence" value="ECO:0007669"/>
    <property type="project" value="InterPro"/>
</dbReference>
<dbReference type="PROSITE" id="PS50949">
    <property type="entry name" value="HTH_GNTR"/>
    <property type="match status" value="1"/>
</dbReference>
<evidence type="ECO:0000313" key="6">
    <source>
        <dbReference type="Proteomes" id="UP000639396"/>
    </source>
</evidence>
<feature type="domain" description="HTH gntR-type" evidence="4">
    <location>
        <begin position="7"/>
        <end position="74"/>
    </location>
</feature>
<dbReference type="AlphaFoldDB" id="A0A927GXZ1"/>
<proteinExistence type="predicted"/>
<dbReference type="Gene3D" id="1.10.10.10">
    <property type="entry name" value="Winged helix-like DNA-binding domain superfamily/Winged helix DNA-binding domain"/>
    <property type="match status" value="1"/>
</dbReference>
<keyword evidence="2" id="KW-0238">DNA-binding</keyword>
<dbReference type="PANTHER" id="PTHR43537:SF24">
    <property type="entry name" value="GLUCONATE OPERON TRANSCRIPTIONAL REPRESSOR"/>
    <property type="match status" value="1"/>
</dbReference>
<comment type="caution">
    <text evidence="5">The sequence shown here is derived from an EMBL/GenBank/DDBJ whole genome shotgun (WGS) entry which is preliminary data.</text>
</comment>
<name>A0A927GXZ1_9BACL</name>
<evidence type="ECO:0000256" key="2">
    <source>
        <dbReference type="ARBA" id="ARBA00023125"/>
    </source>
</evidence>
<dbReference type="SMART" id="SM00345">
    <property type="entry name" value="HTH_GNTR"/>
    <property type="match status" value="1"/>
</dbReference>
<dbReference type="InterPro" id="IPR036390">
    <property type="entry name" value="WH_DNA-bd_sf"/>
</dbReference>
<dbReference type="RefSeq" id="WP_190923929.1">
    <property type="nucleotide sequence ID" value="NZ_JACXJA010000001.1"/>
</dbReference>
<evidence type="ECO:0000256" key="3">
    <source>
        <dbReference type="ARBA" id="ARBA00023163"/>
    </source>
</evidence>
<keyword evidence="1" id="KW-0805">Transcription regulation</keyword>